<dbReference type="Proteomes" id="UP001556367">
    <property type="component" value="Unassembled WGS sequence"/>
</dbReference>
<evidence type="ECO:0000256" key="1">
    <source>
        <dbReference type="ARBA" id="ARBA00004141"/>
    </source>
</evidence>
<comment type="domain">
    <text evidence="10">The DHHC domain is required for palmitoyltransferase activity.</text>
</comment>
<comment type="similarity">
    <text evidence="10">Belongs to the DHHC palmitoyltransferase family.</text>
</comment>
<evidence type="ECO:0000256" key="7">
    <source>
        <dbReference type="ARBA" id="ARBA00023288"/>
    </source>
</evidence>
<keyword evidence="2 10" id="KW-0808">Transferase</keyword>
<dbReference type="InterPro" id="IPR001594">
    <property type="entry name" value="Palmitoyltrfase_DHHC"/>
</dbReference>
<evidence type="ECO:0000256" key="9">
    <source>
        <dbReference type="ARBA" id="ARBA00048048"/>
    </source>
</evidence>
<feature type="transmembrane region" description="Helical" evidence="10">
    <location>
        <begin position="391"/>
        <end position="411"/>
    </location>
</feature>
<dbReference type="InterPro" id="IPR039859">
    <property type="entry name" value="PFA4/ZDH16/20/ERF2-like"/>
</dbReference>
<feature type="compositionally biased region" description="Low complexity" evidence="11">
    <location>
        <begin position="81"/>
        <end position="96"/>
    </location>
</feature>
<evidence type="ECO:0000259" key="12">
    <source>
        <dbReference type="Pfam" id="PF01529"/>
    </source>
</evidence>
<dbReference type="Pfam" id="PF01529">
    <property type="entry name" value="DHHC"/>
    <property type="match status" value="1"/>
</dbReference>
<evidence type="ECO:0000256" key="10">
    <source>
        <dbReference type="RuleBase" id="RU079119"/>
    </source>
</evidence>
<sequence>MSTPSHSLNKGTSPPATVSKRLSGAAQLPLPSTLTGVAPSINANTSTNRHSNSFSTRPGSPRSPLAFHRPTLDSTPLTLMSPTHHPTHPVHTSSTHAGGVLPSASFFRPSRPDQQQRYSQPDSLYTASHEAHNITPEADVFPLGSLTKRHSTSSSDGAAASVTGGLEPPPDQNTAPGQFSSLKRMKQSREPLLPIGGRVSAFTPRKSTSEEPTGQAYVQNVLSRPSTTGNRVRNSLERVFSLRRGMSFESIRKSTSSRPAGSTLEGKLVDEEHGVFPSRHKQSSSPVHMSHSLHVSDTYPASSSPDPSFFPNHPKQNPPLADTPVADVSTGKVVRKFQRHPSRNRFFLGGRLLTGGDSPWAFVASFSVVLSISGVWLGTTCVYWWQHESPALAAVGLYVVLIIISTMLTSATTDPGILPRNLDPDPPYPATSPSDGGVRVPMPRDLKVRSDVVRVKYCVTCKTYRPPRSSHCKVCDNCIDNCDHHCQWINNCVGRRNYTTFFALLLTSTLALVLVIVTSALHIYWLTQREGLDFRHALTKGAGSAVAFCLSIVVIWPVGALLSYHLKLLVLSITTIEQIRNQAHKSLVPGAAPPNPFSHGSWRRNIVAVLCRPAGFSWLDGSAIATEDKREINPGMLDGVWDGGRRSAS</sequence>
<evidence type="ECO:0000256" key="2">
    <source>
        <dbReference type="ARBA" id="ARBA00022679"/>
    </source>
</evidence>
<feature type="transmembrane region" description="Helical" evidence="10">
    <location>
        <begin position="545"/>
        <end position="564"/>
    </location>
</feature>
<evidence type="ECO:0000256" key="5">
    <source>
        <dbReference type="ARBA" id="ARBA00023136"/>
    </source>
</evidence>
<name>A0ABR3ITQ6_9AGAR</name>
<feature type="transmembrane region" description="Helical" evidence="10">
    <location>
        <begin position="501"/>
        <end position="525"/>
    </location>
</feature>
<evidence type="ECO:0000256" key="3">
    <source>
        <dbReference type="ARBA" id="ARBA00022692"/>
    </source>
</evidence>
<feature type="transmembrane region" description="Helical" evidence="10">
    <location>
        <begin position="360"/>
        <end position="385"/>
    </location>
</feature>
<keyword evidence="7" id="KW-0449">Lipoprotein</keyword>
<keyword evidence="4 10" id="KW-1133">Transmembrane helix</keyword>
<evidence type="ECO:0000256" key="4">
    <source>
        <dbReference type="ARBA" id="ARBA00022989"/>
    </source>
</evidence>
<protein>
    <recommendedName>
        <fullName evidence="10">Palmitoyltransferase</fullName>
        <ecNumber evidence="10">2.3.1.225</ecNumber>
    </recommendedName>
</protein>
<evidence type="ECO:0000256" key="8">
    <source>
        <dbReference type="ARBA" id="ARBA00023315"/>
    </source>
</evidence>
<feature type="region of interest" description="Disordered" evidence="11">
    <location>
        <begin position="275"/>
        <end position="325"/>
    </location>
</feature>
<feature type="compositionally biased region" description="Polar residues" evidence="11">
    <location>
        <begin position="30"/>
        <end position="58"/>
    </location>
</feature>
<evidence type="ECO:0000313" key="13">
    <source>
        <dbReference type="EMBL" id="KAL0946726.1"/>
    </source>
</evidence>
<feature type="region of interest" description="Disordered" evidence="11">
    <location>
        <begin position="249"/>
        <end position="268"/>
    </location>
</feature>
<feature type="region of interest" description="Disordered" evidence="11">
    <location>
        <begin position="1"/>
        <end position="124"/>
    </location>
</feature>
<comment type="subcellular location">
    <subcellularLocation>
        <location evidence="1">Membrane</location>
        <topology evidence="1">Multi-pass membrane protein</topology>
    </subcellularLocation>
</comment>
<dbReference type="PANTHER" id="PTHR22883">
    <property type="entry name" value="ZINC FINGER DHHC DOMAIN CONTAINING PROTEIN"/>
    <property type="match status" value="1"/>
</dbReference>
<evidence type="ECO:0000313" key="14">
    <source>
        <dbReference type="Proteomes" id="UP001556367"/>
    </source>
</evidence>
<feature type="compositionally biased region" description="Polar residues" evidence="11">
    <location>
        <begin position="1"/>
        <end position="16"/>
    </location>
</feature>
<keyword evidence="14" id="KW-1185">Reference proteome</keyword>
<comment type="catalytic activity">
    <reaction evidence="9 10">
        <text>L-cysteinyl-[protein] + hexadecanoyl-CoA = S-hexadecanoyl-L-cysteinyl-[protein] + CoA</text>
        <dbReference type="Rhea" id="RHEA:36683"/>
        <dbReference type="Rhea" id="RHEA-COMP:10131"/>
        <dbReference type="Rhea" id="RHEA-COMP:11032"/>
        <dbReference type="ChEBI" id="CHEBI:29950"/>
        <dbReference type="ChEBI" id="CHEBI:57287"/>
        <dbReference type="ChEBI" id="CHEBI:57379"/>
        <dbReference type="ChEBI" id="CHEBI:74151"/>
        <dbReference type="EC" id="2.3.1.225"/>
    </reaction>
</comment>
<dbReference type="EMBL" id="JASNQZ010000015">
    <property type="protein sequence ID" value="KAL0946726.1"/>
    <property type="molecule type" value="Genomic_DNA"/>
</dbReference>
<keyword evidence="3 10" id="KW-0812">Transmembrane</keyword>
<dbReference type="EC" id="2.3.1.225" evidence="10"/>
<keyword evidence="5 10" id="KW-0472">Membrane</keyword>
<evidence type="ECO:0000256" key="6">
    <source>
        <dbReference type="ARBA" id="ARBA00023139"/>
    </source>
</evidence>
<reference evidence="14" key="1">
    <citation type="submission" date="2024-06" db="EMBL/GenBank/DDBJ databases">
        <title>Multi-omics analyses provide insights into the biosynthesis of the anticancer antibiotic pleurotin in Hohenbuehelia grisea.</title>
        <authorList>
            <person name="Weaver J.A."/>
            <person name="Alberti F."/>
        </authorList>
    </citation>
    <scope>NUCLEOTIDE SEQUENCE [LARGE SCALE GENOMIC DNA]</scope>
    <source>
        <strain evidence="14">T-177</strain>
    </source>
</reference>
<comment type="caution">
    <text evidence="13">The sequence shown here is derived from an EMBL/GenBank/DDBJ whole genome shotgun (WGS) entry which is preliminary data.</text>
</comment>
<proteinExistence type="inferred from homology"/>
<dbReference type="PROSITE" id="PS50216">
    <property type="entry name" value="DHHC"/>
    <property type="match status" value="1"/>
</dbReference>
<accession>A0ABR3ITQ6</accession>
<feature type="compositionally biased region" description="Low complexity" evidence="11">
    <location>
        <begin position="300"/>
        <end position="311"/>
    </location>
</feature>
<gene>
    <name evidence="13" type="ORF">HGRIS_012907</name>
</gene>
<keyword evidence="8 10" id="KW-0012">Acyltransferase</keyword>
<feature type="compositionally biased region" description="Polar residues" evidence="11">
    <location>
        <begin position="172"/>
        <end position="181"/>
    </location>
</feature>
<evidence type="ECO:0000256" key="11">
    <source>
        <dbReference type="SAM" id="MobiDB-lite"/>
    </source>
</evidence>
<feature type="compositionally biased region" description="Polar residues" evidence="11">
    <location>
        <begin position="112"/>
        <end position="124"/>
    </location>
</feature>
<organism evidence="13 14">
    <name type="scientific">Hohenbuehelia grisea</name>
    <dbReference type="NCBI Taxonomy" id="104357"/>
    <lineage>
        <taxon>Eukaryota</taxon>
        <taxon>Fungi</taxon>
        <taxon>Dikarya</taxon>
        <taxon>Basidiomycota</taxon>
        <taxon>Agaricomycotina</taxon>
        <taxon>Agaricomycetes</taxon>
        <taxon>Agaricomycetidae</taxon>
        <taxon>Agaricales</taxon>
        <taxon>Pleurotineae</taxon>
        <taxon>Pleurotaceae</taxon>
        <taxon>Hohenbuehelia</taxon>
    </lineage>
</organism>
<feature type="domain" description="Palmitoyltransferase DHHC" evidence="12">
    <location>
        <begin position="456"/>
        <end position="581"/>
    </location>
</feature>
<dbReference type="PANTHER" id="PTHR22883:SF488">
    <property type="entry name" value="PALMITOYLTRANSFERASE"/>
    <property type="match status" value="1"/>
</dbReference>
<feature type="region of interest" description="Disordered" evidence="11">
    <location>
        <begin position="146"/>
        <end position="216"/>
    </location>
</feature>
<keyword evidence="6" id="KW-0564">Palmitate</keyword>